<dbReference type="GeneID" id="92381976"/>
<protein>
    <recommendedName>
        <fullName evidence="1">peptidylprolyl isomerase</fullName>
        <ecNumber evidence="1">5.2.1.8</ecNumber>
    </recommendedName>
</protein>
<evidence type="ECO:0000313" key="5">
    <source>
        <dbReference type="Proteomes" id="UP000195570"/>
    </source>
</evidence>
<dbReference type="VEuPathDB" id="TriTrypDB:TEOVI_000804200"/>
<keyword evidence="1 4" id="KW-0413">Isomerase</keyword>
<comment type="caution">
    <text evidence="4">The sequence shown here is derived from an EMBL/GenBank/DDBJ whole genome shotgun (WGS) entry which is preliminary data.</text>
</comment>
<reference evidence="4" key="1">
    <citation type="submission" date="2016-09" db="EMBL/GenBank/DDBJ databases">
        <authorList>
            <person name="Hebert L."/>
            <person name="Moumen B."/>
        </authorList>
    </citation>
    <scope>NUCLEOTIDE SEQUENCE [LARGE SCALE GENOMIC DNA]</scope>
    <source>
        <strain evidence="4">OVI</strain>
    </source>
</reference>
<comment type="catalytic activity">
    <reaction evidence="1">
        <text>[protein]-peptidylproline (omega=180) = [protein]-peptidylproline (omega=0)</text>
        <dbReference type="Rhea" id="RHEA:16237"/>
        <dbReference type="Rhea" id="RHEA-COMP:10747"/>
        <dbReference type="Rhea" id="RHEA-COMP:10748"/>
        <dbReference type="ChEBI" id="CHEBI:83833"/>
        <dbReference type="ChEBI" id="CHEBI:83834"/>
        <dbReference type="EC" id="5.2.1.8"/>
    </reaction>
</comment>
<dbReference type="Proteomes" id="UP000195570">
    <property type="component" value="Unassembled WGS sequence"/>
</dbReference>
<organism evidence="4 5">
    <name type="scientific">Trypanosoma equiperdum</name>
    <dbReference type="NCBI Taxonomy" id="5694"/>
    <lineage>
        <taxon>Eukaryota</taxon>
        <taxon>Discoba</taxon>
        <taxon>Euglenozoa</taxon>
        <taxon>Kinetoplastea</taxon>
        <taxon>Metakinetoplastina</taxon>
        <taxon>Trypanosomatida</taxon>
        <taxon>Trypanosomatidae</taxon>
        <taxon>Trypanosoma</taxon>
    </lineage>
</organism>
<dbReference type="Gene3D" id="3.10.50.40">
    <property type="match status" value="1"/>
</dbReference>
<dbReference type="EMBL" id="CZPT02000257">
    <property type="protein sequence ID" value="SCU65253.1"/>
    <property type="molecule type" value="Genomic_DNA"/>
</dbReference>
<evidence type="ECO:0000313" key="4">
    <source>
        <dbReference type="EMBL" id="SCU65253.1"/>
    </source>
</evidence>
<dbReference type="Pfam" id="PF00254">
    <property type="entry name" value="FKBP_C"/>
    <property type="match status" value="1"/>
</dbReference>
<dbReference type="AlphaFoldDB" id="A0A1G4I0R0"/>
<dbReference type="SUPFAM" id="SSF54534">
    <property type="entry name" value="FKBP-like"/>
    <property type="match status" value="1"/>
</dbReference>
<dbReference type="GO" id="GO:0003755">
    <property type="term" value="F:peptidyl-prolyl cis-trans isomerase activity"/>
    <property type="evidence" value="ECO:0007669"/>
    <property type="project" value="UniProtKB-KW"/>
</dbReference>
<evidence type="ECO:0000256" key="1">
    <source>
        <dbReference type="PROSITE-ProRule" id="PRU00277"/>
    </source>
</evidence>
<dbReference type="EC" id="5.2.1.8" evidence="1"/>
<keyword evidence="1" id="KW-0697">Rotamase</keyword>
<feature type="compositionally biased region" description="Polar residues" evidence="2">
    <location>
        <begin position="1"/>
        <end position="11"/>
    </location>
</feature>
<dbReference type="InterPro" id="IPR001179">
    <property type="entry name" value="PPIase_FKBP_dom"/>
</dbReference>
<name>A0A1G4I0R0_TRYEQ</name>
<dbReference type="PROSITE" id="PS50059">
    <property type="entry name" value="FKBP_PPIASE"/>
    <property type="match status" value="1"/>
</dbReference>
<accession>A0A1G4I0R0</accession>
<dbReference type="RefSeq" id="XP_067076880.1">
    <property type="nucleotide sequence ID" value="XM_067220779.1"/>
</dbReference>
<feature type="domain" description="PPIase FKBP-type" evidence="3">
    <location>
        <begin position="196"/>
        <end position="282"/>
    </location>
</feature>
<feature type="region of interest" description="Disordered" evidence="2">
    <location>
        <begin position="1"/>
        <end position="23"/>
    </location>
</feature>
<proteinExistence type="predicted"/>
<keyword evidence="5" id="KW-1185">Reference proteome</keyword>
<dbReference type="InterPro" id="IPR046357">
    <property type="entry name" value="PPIase_dom_sf"/>
</dbReference>
<evidence type="ECO:0000256" key="2">
    <source>
        <dbReference type="SAM" id="MobiDB-lite"/>
    </source>
</evidence>
<evidence type="ECO:0000259" key="3">
    <source>
        <dbReference type="PROSITE" id="PS50059"/>
    </source>
</evidence>
<gene>
    <name evidence="4" type="ORF">TEOVI_000804200</name>
</gene>
<sequence>MNNGDNSSVGSISAPPRQRHKFGTRTAEGIAAPVAAGGIITRGGNFQKPTPSSDDSAASTEDLSLLLWCSVGVFLLLYVISGRFHNLYITPEDNDKAEQNFLQYLSERWSREGDAIITKASNDASFTQHGDGRIYFRVMNQTFPIKESTPPRVVSKVSLPEVSSDNRWRGDLKNATSEAAMEWRNLTQTMQCAGIDGPLIFHLVAFLSSGVRFVSTYVPPGKPEIRSVGAHIPCLNAILPLMCKGDKWEIICPPEMAFGSHGFQEVPPSATTIWQVFMLDVTKSGPRTRAHVQKLLAAATRRHSGEAPITRRELYERAMRARGKLLGNGEGTL</sequence>